<keyword evidence="3" id="KW-1185">Reference proteome</keyword>
<feature type="domain" description="Nucleotide-diphospho-sugar transferase" evidence="1">
    <location>
        <begin position="2"/>
        <end position="42"/>
    </location>
</feature>
<dbReference type="PANTHER" id="PTHR46038:SF12">
    <property type="entry name" value="OS03G0731800 PROTEIN"/>
    <property type="match status" value="1"/>
</dbReference>
<name>A0A5P1EU35_ASPOF</name>
<sequence>MSVRFLDTLQFSGFCEDSRDFREVRTVHANCCQIVKAKLADLAEALDVWKRSNGTLNATWPAHEGCSKSWQKYVSKLELRKNIEKTTMQNKTLIISVLSKEYSENNGILDLFLQSLQHTTDINSFIRHFLFMAIDKVDFDRCKLLNLHCHRLVVKGIDFFKEQQSTNEELDKVMWQRISLLGHVLKLGYNFIYTVCFHG</sequence>
<dbReference type="AlphaFoldDB" id="A0A5P1EU35"/>
<dbReference type="InterPro" id="IPR044821">
    <property type="entry name" value="At1g28695/At4g15970-like"/>
</dbReference>
<organism evidence="2 3">
    <name type="scientific">Asparagus officinalis</name>
    <name type="common">Garden asparagus</name>
    <dbReference type="NCBI Taxonomy" id="4686"/>
    <lineage>
        <taxon>Eukaryota</taxon>
        <taxon>Viridiplantae</taxon>
        <taxon>Streptophyta</taxon>
        <taxon>Embryophyta</taxon>
        <taxon>Tracheophyta</taxon>
        <taxon>Spermatophyta</taxon>
        <taxon>Magnoliopsida</taxon>
        <taxon>Liliopsida</taxon>
        <taxon>Asparagales</taxon>
        <taxon>Asparagaceae</taxon>
        <taxon>Asparagoideae</taxon>
        <taxon>Asparagus</taxon>
    </lineage>
</organism>
<feature type="domain" description="Nucleotide-diphospho-sugar transferase" evidence="1">
    <location>
        <begin position="126"/>
        <end position="194"/>
    </location>
</feature>
<dbReference type="EMBL" id="CM007385">
    <property type="protein sequence ID" value="ONK69324.1"/>
    <property type="molecule type" value="Genomic_DNA"/>
</dbReference>
<reference evidence="3" key="1">
    <citation type="journal article" date="2017" name="Nat. Commun.">
        <title>The asparagus genome sheds light on the origin and evolution of a young Y chromosome.</title>
        <authorList>
            <person name="Harkess A."/>
            <person name="Zhou J."/>
            <person name="Xu C."/>
            <person name="Bowers J.E."/>
            <person name="Van der Hulst R."/>
            <person name="Ayyampalayam S."/>
            <person name="Mercati F."/>
            <person name="Riccardi P."/>
            <person name="McKain M.R."/>
            <person name="Kakrana A."/>
            <person name="Tang H."/>
            <person name="Ray J."/>
            <person name="Groenendijk J."/>
            <person name="Arikit S."/>
            <person name="Mathioni S.M."/>
            <person name="Nakano M."/>
            <person name="Shan H."/>
            <person name="Telgmann-Rauber A."/>
            <person name="Kanno A."/>
            <person name="Yue Z."/>
            <person name="Chen H."/>
            <person name="Li W."/>
            <person name="Chen Y."/>
            <person name="Xu X."/>
            <person name="Zhang Y."/>
            <person name="Luo S."/>
            <person name="Chen H."/>
            <person name="Gao J."/>
            <person name="Mao Z."/>
            <person name="Pires J.C."/>
            <person name="Luo M."/>
            <person name="Kudrna D."/>
            <person name="Wing R.A."/>
            <person name="Meyers B.C."/>
            <person name="Yi K."/>
            <person name="Kong H."/>
            <person name="Lavrijsen P."/>
            <person name="Sunseri F."/>
            <person name="Falavigna A."/>
            <person name="Ye Y."/>
            <person name="Leebens-Mack J.H."/>
            <person name="Chen G."/>
        </authorList>
    </citation>
    <scope>NUCLEOTIDE SEQUENCE [LARGE SCALE GENOMIC DNA]</scope>
    <source>
        <strain evidence="3">cv. DH0086</strain>
    </source>
</reference>
<evidence type="ECO:0000313" key="2">
    <source>
        <dbReference type="EMBL" id="ONK69324.1"/>
    </source>
</evidence>
<evidence type="ECO:0000313" key="3">
    <source>
        <dbReference type="Proteomes" id="UP000243459"/>
    </source>
</evidence>
<dbReference type="Pfam" id="PF03407">
    <property type="entry name" value="Nucleotid_trans"/>
    <property type="match status" value="2"/>
</dbReference>
<dbReference type="Gramene" id="ONK69324">
    <property type="protein sequence ID" value="ONK69324"/>
    <property type="gene ID" value="A4U43_C05F21660"/>
</dbReference>
<gene>
    <name evidence="2" type="ORF">A4U43_C05F21660</name>
</gene>
<evidence type="ECO:0000259" key="1">
    <source>
        <dbReference type="Pfam" id="PF03407"/>
    </source>
</evidence>
<dbReference type="PANTHER" id="PTHR46038">
    <property type="entry name" value="EXPRESSED PROTEIN-RELATED"/>
    <property type="match status" value="1"/>
</dbReference>
<dbReference type="Proteomes" id="UP000243459">
    <property type="component" value="Chromosome 5"/>
</dbReference>
<protein>
    <recommendedName>
        <fullName evidence="1">Nucleotide-diphospho-sugar transferase domain-containing protein</fullName>
    </recommendedName>
</protein>
<accession>A0A5P1EU35</accession>
<dbReference type="InterPro" id="IPR005069">
    <property type="entry name" value="Nucl-diP-sugar_transferase"/>
</dbReference>
<proteinExistence type="predicted"/>